<evidence type="ECO:0000313" key="3">
    <source>
        <dbReference type="Proteomes" id="UP001190640"/>
    </source>
</evidence>
<dbReference type="SMART" id="SM00217">
    <property type="entry name" value="WAP"/>
    <property type="match status" value="1"/>
</dbReference>
<name>A0AA97JFN9_EUBMA</name>
<feature type="chain" id="PRO_5041655973" evidence="1">
    <location>
        <begin position="26"/>
        <end position="77"/>
    </location>
</feature>
<dbReference type="GO" id="GO:0005576">
    <property type="term" value="C:extracellular region"/>
    <property type="evidence" value="ECO:0007669"/>
    <property type="project" value="InterPro"/>
</dbReference>
<reference evidence="4" key="1">
    <citation type="submission" date="2025-08" db="UniProtKB">
        <authorList>
            <consortium name="RefSeq"/>
        </authorList>
    </citation>
    <scope>IDENTIFICATION</scope>
    <source>
        <tissue evidence="4">Blood</tissue>
    </source>
</reference>
<dbReference type="GO" id="GO:0030414">
    <property type="term" value="F:peptidase inhibitor activity"/>
    <property type="evidence" value="ECO:0007669"/>
    <property type="project" value="InterPro"/>
</dbReference>
<protein>
    <submittedName>
        <fullName evidence="4">Omwaprin-b-like</fullName>
    </submittedName>
</protein>
<keyword evidence="3" id="KW-1185">Reference proteome</keyword>
<proteinExistence type="predicted"/>
<accession>A0AA97JFN9</accession>
<sequence>MKSVCLLLLLAGSLTLWTVVPSASAKGVKPGSCPFYPAVVREPCVTKCYSDMDCPGDQKCCPVMCSWLCENPDKGKP</sequence>
<dbReference type="RefSeq" id="XP_054837323.1">
    <property type="nucleotide sequence ID" value="XM_054981348.1"/>
</dbReference>
<dbReference type="InterPro" id="IPR036645">
    <property type="entry name" value="Elafin-like_sf"/>
</dbReference>
<evidence type="ECO:0000256" key="1">
    <source>
        <dbReference type="SAM" id="SignalP"/>
    </source>
</evidence>
<keyword evidence="1" id="KW-0732">Signal</keyword>
<dbReference type="GeneID" id="129331026"/>
<dbReference type="Proteomes" id="UP001190640">
    <property type="component" value="Chromosome 5"/>
</dbReference>
<feature type="signal peptide" evidence="1">
    <location>
        <begin position="1"/>
        <end position="25"/>
    </location>
</feature>
<dbReference type="PROSITE" id="PS51390">
    <property type="entry name" value="WAP"/>
    <property type="match status" value="1"/>
</dbReference>
<dbReference type="Gene3D" id="4.10.75.10">
    <property type="entry name" value="Elafin-like"/>
    <property type="match status" value="1"/>
</dbReference>
<dbReference type="InterPro" id="IPR008197">
    <property type="entry name" value="WAP_dom"/>
</dbReference>
<feature type="domain" description="WAP" evidence="2">
    <location>
        <begin position="26"/>
        <end position="73"/>
    </location>
</feature>
<dbReference type="SUPFAM" id="SSF57256">
    <property type="entry name" value="Elafin-like"/>
    <property type="match status" value="1"/>
</dbReference>
<dbReference type="PRINTS" id="PR00003">
    <property type="entry name" value="4DISULPHCORE"/>
</dbReference>
<evidence type="ECO:0000313" key="4">
    <source>
        <dbReference type="RefSeq" id="XP_054837323.1"/>
    </source>
</evidence>
<organism evidence="3 4">
    <name type="scientific">Eublepharis macularius</name>
    <name type="common">Leopard gecko</name>
    <name type="synonym">Cyrtodactylus macularius</name>
    <dbReference type="NCBI Taxonomy" id="481883"/>
    <lineage>
        <taxon>Eukaryota</taxon>
        <taxon>Metazoa</taxon>
        <taxon>Chordata</taxon>
        <taxon>Craniata</taxon>
        <taxon>Vertebrata</taxon>
        <taxon>Euteleostomi</taxon>
        <taxon>Lepidosauria</taxon>
        <taxon>Squamata</taxon>
        <taxon>Bifurcata</taxon>
        <taxon>Gekkota</taxon>
        <taxon>Eublepharidae</taxon>
        <taxon>Eublepharinae</taxon>
        <taxon>Eublepharis</taxon>
    </lineage>
</organism>
<gene>
    <name evidence="4" type="primary">LOC129331026</name>
</gene>
<dbReference type="KEGG" id="emc:129331026"/>
<dbReference type="AlphaFoldDB" id="A0AA97JFN9"/>
<evidence type="ECO:0000259" key="2">
    <source>
        <dbReference type="PROSITE" id="PS51390"/>
    </source>
</evidence>
<dbReference type="Pfam" id="PF00095">
    <property type="entry name" value="WAP"/>
    <property type="match status" value="1"/>
</dbReference>